<evidence type="ECO:0000256" key="1">
    <source>
        <dbReference type="SAM" id="MobiDB-lite"/>
    </source>
</evidence>
<name>A0AAD3H2J4_9STRA</name>
<feature type="compositionally biased region" description="Basic and acidic residues" evidence="1">
    <location>
        <begin position="1"/>
        <end position="10"/>
    </location>
</feature>
<keyword evidence="3" id="KW-1185">Reference proteome</keyword>
<dbReference type="EMBL" id="BLLK01000023">
    <property type="protein sequence ID" value="GFH47539.1"/>
    <property type="molecule type" value="Genomic_DNA"/>
</dbReference>
<reference evidence="2 3" key="1">
    <citation type="journal article" date="2021" name="Sci. Rep.">
        <title>The genome of the diatom Chaetoceros tenuissimus carries an ancient integrated fragment of an extant virus.</title>
        <authorList>
            <person name="Hongo Y."/>
            <person name="Kimura K."/>
            <person name="Takaki Y."/>
            <person name="Yoshida Y."/>
            <person name="Baba S."/>
            <person name="Kobayashi G."/>
            <person name="Nagasaki K."/>
            <person name="Hano T."/>
            <person name="Tomaru Y."/>
        </authorList>
    </citation>
    <scope>NUCLEOTIDE SEQUENCE [LARGE SCALE GENOMIC DNA]</scope>
    <source>
        <strain evidence="2 3">NIES-3715</strain>
    </source>
</reference>
<dbReference type="InterPro" id="IPR016024">
    <property type="entry name" value="ARM-type_fold"/>
</dbReference>
<evidence type="ECO:0000313" key="2">
    <source>
        <dbReference type="EMBL" id="GFH47539.1"/>
    </source>
</evidence>
<accession>A0AAD3H2J4</accession>
<dbReference type="SUPFAM" id="SSF48371">
    <property type="entry name" value="ARM repeat"/>
    <property type="match status" value="1"/>
</dbReference>
<comment type="caution">
    <text evidence="2">The sequence shown here is derived from an EMBL/GenBank/DDBJ whole genome shotgun (WGS) entry which is preliminary data.</text>
</comment>
<dbReference type="AlphaFoldDB" id="A0AAD3H2J4"/>
<protein>
    <submittedName>
        <fullName evidence="2">Uncharacterized protein</fullName>
    </submittedName>
</protein>
<proteinExistence type="predicted"/>
<evidence type="ECO:0000313" key="3">
    <source>
        <dbReference type="Proteomes" id="UP001054902"/>
    </source>
</evidence>
<sequence length="404" mass="44649">MSSNEHHEVNKNSSAAELHPRSLGSVVSEGTPVLKRAAPRSAILQSSLRHSIDTTSMKSIDPRVLVRPSLNAQKRFSVPFLYSDRSYTEWSVQKGQELPPFPIGKTNTIDFPPKIVAKNLSESFRRKSIHAVYFPDKAEAVCDTSCGTKFKVILYAHEDPEKTIMEVMKRKGCSLTFMKIRMAIAKAAVADYSEEKAGPNTLKVPDFIAALYKPPTDEELQANLEQAVEELEQNDPYRQQTTLQLLAAMTDASKSHAETSLRVASMILIDGEAGIRELCLNLLSSETCDSSAIAIKRAVLTIFRNSLSVLSKNGKENDLDEDGWCEEDLFPLIMKEITNSPCPHGCCLLTECIDILLKSSTSLREKALSSGVKDILDKALNCGEKTYLGLYDNALSALKTLECQ</sequence>
<dbReference type="Proteomes" id="UP001054902">
    <property type="component" value="Unassembled WGS sequence"/>
</dbReference>
<gene>
    <name evidence="2" type="ORF">CTEN210_04014</name>
</gene>
<organism evidence="2 3">
    <name type="scientific">Chaetoceros tenuissimus</name>
    <dbReference type="NCBI Taxonomy" id="426638"/>
    <lineage>
        <taxon>Eukaryota</taxon>
        <taxon>Sar</taxon>
        <taxon>Stramenopiles</taxon>
        <taxon>Ochrophyta</taxon>
        <taxon>Bacillariophyta</taxon>
        <taxon>Coscinodiscophyceae</taxon>
        <taxon>Chaetocerotophycidae</taxon>
        <taxon>Chaetocerotales</taxon>
        <taxon>Chaetocerotaceae</taxon>
        <taxon>Chaetoceros</taxon>
    </lineage>
</organism>
<feature type="region of interest" description="Disordered" evidence="1">
    <location>
        <begin position="1"/>
        <end position="22"/>
    </location>
</feature>